<dbReference type="SUPFAM" id="SSF54211">
    <property type="entry name" value="Ribosomal protein S5 domain 2-like"/>
    <property type="match status" value="1"/>
</dbReference>
<dbReference type="UniPathway" id="UPA00056">
    <property type="reaction ID" value="UER00094"/>
</dbReference>
<evidence type="ECO:0000256" key="6">
    <source>
        <dbReference type="ARBA" id="ARBA00022777"/>
    </source>
</evidence>
<comment type="pathway">
    <text evidence="10 11">Isoprenoid biosynthesis; isopentenyl diphosphate biosynthesis via DXP pathway; isopentenyl diphosphate from 1-deoxy-D-xylulose 5-phosphate: step 3/6.</text>
</comment>
<dbReference type="InterPro" id="IPR014721">
    <property type="entry name" value="Ribsml_uS5_D2-typ_fold_subgr"/>
</dbReference>
<dbReference type="NCBIfam" id="TIGR00154">
    <property type="entry name" value="ispE"/>
    <property type="match status" value="1"/>
</dbReference>
<dbReference type="InterPro" id="IPR013750">
    <property type="entry name" value="GHMP_kinase_C_dom"/>
</dbReference>
<dbReference type="PANTHER" id="PTHR43527:SF2">
    <property type="entry name" value="4-DIPHOSPHOCYTIDYL-2-C-METHYL-D-ERYTHRITOL KINASE, CHLOROPLASTIC"/>
    <property type="match status" value="1"/>
</dbReference>
<keyword evidence="6 11" id="KW-0418">Kinase</keyword>
<feature type="active site" evidence="11">
    <location>
        <position position="142"/>
    </location>
</feature>
<keyword evidence="5 11" id="KW-0547">Nucleotide-binding</keyword>
<comment type="similarity">
    <text evidence="1 11">Belongs to the GHMP kinase family. IspE subfamily.</text>
</comment>
<dbReference type="InterPro" id="IPR036554">
    <property type="entry name" value="GHMP_kinase_C_sf"/>
</dbReference>
<comment type="function">
    <text evidence="11">Catalyzes the phosphorylation of the position 2 hydroxy group of 4-diphosphocytidyl-2C-methyl-D-erythritol.</text>
</comment>
<dbReference type="Proteomes" id="UP000504714">
    <property type="component" value="Unassembled WGS sequence"/>
</dbReference>
<dbReference type="PIRSF" id="PIRSF010376">
    <property type="entry name" value="IspE"/>
    <property type="match status" value="1"/>
</dbReference>
<dbReference type="Pfam" id="PF08544">
    <property type="entry name" value="GHMP_kinases_C"/>
    <property type="match status" value="1"/>
</dbReference>
<feature type="domain" description="GHMP kinase N-terminal" evidence="12">
    <location>
        <begin position="65"/>
        <end position="150"/>
    </location>
</feature>
<evidence type="ECO:0000256" key="9">
    <source>
        <dbReference type="ARBA" id="ARBA00032554"/>
    </source>
</evidence>
<evidence type="ECO:0000256" key="2">
    <source>
        <dbReference type="ARBA" id="ARBA00012052"/>
    </source>
</evidence>
<evidence type="ECO:0000256" key="4">
    <source>
        <dbReference type="ARBA" id="ARBA00022679"/>
    </source>
</evidence>
<accession>A0A6L2ZPV2</accession>
<evidence type="ECO:0000256" key="10">
    <source>
        <dbReference type="ARBA" id="ARBA00060636"/>
    </source>
</evidence>
<organism evidence="14 15">
    <name type="scientific">Candidatus Regiella insecticola</name>
    <dbReference type="NCBI Taxonomy" id="138073"/>
    <lineage>
        <taxon>Bacteria</taxon>
        <taxon>Pseudomonadati</taxon>
        <taxon>Pseudomonadota</taxon>
        <taxon>Gammaproteobacteria</taxon>
        <taxon>Enterobacterales</taxon>
        <taxon>Enterobacteriaceae</taxon>
        <taxon>aphid secondary symbionts</taxon>
        <taxon>Candidatus Regiella</taxon>
    </lineage>
</organism>
<dbReference type="EMBL" id="BLXO01000006">
    <property type="protein sequence ID" value="GFN46907.1"/>
    <property type="molecule type" value="Genomic_DNA"/>
</dbReference>
<evidence type="ECO:0000259" key="13">
    <source>
        <dbReference type="Pfam" id="PF08544"/>
    </source>
</evidence>
<gene>
    <name evidence="11 14" type="primary">ispE</name>
    <name evidence="14" type="ORF">RINTU1_27130</name>
</gene>
<reference evidence="14 15" key="1">
    <citation type="submission" date="2020-06" db="EMBL/GenBank/DDBJ databases">
        <title>The genome sequence of Candidatus Regiella insecticola strain Tut.</title>
        <authorList>
            <person name="Nikoh N."/>
            <person name="Tsuchida T."/>
            <person name="Koga R."/>
            <person name="Oshima K."/>
            <person name="Hattori M."/>
            <person name="Fukatsu T."/>
        </authorList>
    </citation>
    <scope>NUCLEOTIDE SEQUENCE [LARGE SCALE GENOMIC DNA]</scope>
    <source>
        <strain evidence="14 15">Tut</strain>
    </source>
</reference>
<keyword evidence="7 11" id="KW-0067">ATP-binding</keyword>
<dbReference type="GO" id="GO:0019288">
    <property type="term" value="P:isopentenyl diphosphate biosynthetic process, methylerythritol 4-phosphate pathway"/>
    <property type="evidence" value="ECO:0007669"/>
    <property type="project" value="UniProtKB-UniRule"/>
</dbReference>
<dbReference type="FunFam" id="3.30.70.890:FF:000004">
    <property type="entry name" value="4-diphosphocytidyl-2-C-methyl-D-erythritol kinase"/>
    <property type="match status" value="1"/>
</dbReference>
<comment type="subunit">
    <text evidence="11">Homodimer.</text>
</comment>
<proteinExistence type="inferred from homology"/>
<dbReference type="Pfam" id="PF00288">
    <property type="entry name" value="GHMP_kinases_N"/>
    <property type="match status" value="1"/>
</dbReference>
<comment type="caution">
    <text evidence="14">The sequence shown here is derived from an EMBL/GenBank/DDBJ whole genome shotgun (WGS) entry which is preliminary data.</text>
</comment>
<dbReference type="InterPro" id="IPR020568">
    <property type="entry name" value="Ribosomal_Su5_D2-typ_SF"/>
</dbReference>
<keyword evidence="8 11" id="KW-0414">Isoprene biosynthesis</keyword>
<evidence type="ECO:0000259" key="12">
    <source>
        <dbReference type="Pfam" id="PF00288"/>
    </source>
</evidence>
<dbReference type="RefSeq" id="WP_176488485.1">
    <property type="nucleotide sequence ID" value="NZ_BLXO01000006.1"/>
</dbReference>
<dbReference type="PANTHER" id="PTHR43527">
    <property type="entry name" value="4-DIPHOSPHOCYTIDYL-2-C-METHYL-D-ERYTHRITOL KINASE, CHLOROPLASTIC"/>
    <property type="match status" value="1"/>
</dbReference>
<dbReference type="EC" id="2.7.1.148" evidence="2 11"/>
<evidence type="ECO:0000256" key="5">
    <source>
        <dbReference type="ARBA" id="ARBA00022741"/>
    </source>
</evidence>
<evidence type="ECO:0000313" key="14">
    <source>
        <dbReference type="EMBL" id="GFN46907.1"/>
    </source>
</evidence>
<feature type="active site" evidence="11">
    <location>
        <position position="10"/>
    </location>
</feature>
<dbReference type="SUPFAM" id="SSF55060">
    <property type="entry name" value="GHMP Kinase, C-terminal domain"/>
    <property type="match status" value="1"/>
</dbReference>
<dbReference type="GO" id="GO:0050515">
    <property type="term" value="F:4-(cytidine 5'-diphospho)-2-C-methyl-D-erythritol kinase activity"/>
    <property type="evidence" value="ECO:0007669"/>
    <property type="project" value="UniProtKB-UniRule"/>
</dbReference>
<evidence type="ECO:0000256" key="8">
    <source>
        <dbReference type="ARBA" id="ARBA00023229"/>
    </source>
</evidence>
<evidence type="ECO:0000313" key="15">
    <source>
        <dbReference type="Proteomes" id="UP000504714"/>
    </source>
</evidence>
<evidence type="ECO:0000256" key="3">
    <source>
        <dbReference type="ARBA" id="ARBA00017473"/>
    </source>
</evidence>
<feature type="binding site" evidence="11">
    <location>
        <begin position="100"/>
        <end position="110"/>
    </location>
    <ligand>
        <name>ATP</name>
        <dbReference type="ChEBI" id="CHEBI:30616"/>
    </ligand>
</feature>
<dbReference type="FunFam" id="3.30.230.10:FF:000022">
    <property type="entry name" value="4-diphosphocytidyl-2-C-methyl-D-erythritol kinase"/>
    <property type="match status" value="1"/>
</dbReference>
<name>A0A6L2ZPV2_9ENTR</name>
<dbReference type="HAMAP" id="MF_00061">
    <property type="entry name" value="IspE"/>
    <property type="match status" value="1"/>
</dbReference>
<evidence type="ECO:0000256" key="1">
    <source>
        <dbReference type="ARBA" id="ARBA00009684"/>
    </source>
</evidence>
<dbReference type="AlphaFoldDB" id="A0A6L2ZPV2"/>
<evidence type="ECO:0000256" key="11">
    <source>
        <dbReference type="HAMAP-Rule" id="MF_00061"/>
    </source>
</evidence>
<sequence length="312" mass="34246">MTYIWPCPAKLNLFLYVTGQRPDGYHQLQTLFQFLNYSDKLTITPRKDQKIRLLTPIPGVDQEKNLIIQAACLLQKKWLQKKLPGNAQAGADISIEKKLPLGGGLGGGSSNAATVLVALNHLWRCGFTDEQLARWGLTLGADVPVFIHGQAAFAEGIGEKLQPVTPAEKWYLVAHPGISIATSAIFSASELTRNTPARSLATLLNTAFTTAFTNDCEPIVRKQFHEVEQLLSWLLEYAPSRLTGTGACVFAEFDTESSARKVLNIAPTWLHGFVAQGINVSPLRHALSEHTHSLSSCLRLPGGETDERRYAT</sequence>
<dbReference type="InterPro" id="IPR006204">
    <property type="entry name" value="GHMP_kinase_N_dom"/>
</dbReference>
<keyword evidence="4 11" id="KW-0808">Transferase</keyword>
<comment type="catalytic activity">
    <reaction evidence="11">
        <text>4-CDP-2-C-methyl-D-erythritol + ATP = 4-CDP-2-C-methyl-D-erythritol 2-phosphate + ADP + H(+)</text>
        <dbReference type="Rhea" id="RHEA:18437"/>
        <dbReference type="ChEBI" id="CHEBI:15378"/>
        <dbReference type="ChEBI" id="CHEBI:30616"/>
        <dbReference type="ChEBI" id="CHEBI:57823"/>
        <dbReference type="ChEBI" id="CHEBI:57919"/>
        <dbReference type="ChEBI" id="CHEBI:456216"/>
        <dbReference type="EC" id="2.7.1.148"/>
    </reaction>
</comment>
<dbReference type="InterPro" id="IPR004424">
    <property type="entry name" value="IspE"/>
</dbReference>
<dbReference type="Gene3D" id="3.30.230.10">
    <property type="match status" value="1"/>
</dbReference>
<dbReference type="GO" id="GO:0005524">
    <property type="term" value="F:ATP binding"/>
    <property type="evidence" value="ECO:0007669"/>
    <property type="project" value="UniProtKB-UniRule"/>
</dbReference>
<dbReference type="GO" id="GO:0016114">
    <property type="term" value="P:terpenoid biosynthetic process"/>
    <property type="evidence" value="ECO:0007669"/>
    <property type="project" value="UniProtKB-UniRule"/>
</dbReference>
<feature type="domain" description="GHMP kinase C-terminal" evidence="13">
    <location>
        <begin position="214"/>
        <end position="266"/>
    </location>
</feature>
<dbReference type="Gene3D" id="3.30.70.890">
    <property type="entry name" value="GHMP kinase, C-terminal domain"/>
    <property type="match status" value="1"/>
</dbReference>
<evidence type="ECO:0000256" key="7">
    <source>
        <dbReference type="ARBA" id="ARBA00022840"/>
    </source>
</evidence>
<protein>
    <recommendedName>
        <fullName evidence="3 11">4-diphosphocytidyl-2-C-methyl-D-erythritol kinase</fullName>
        <shortName evidence="11">CMK</shortName>
        <ecNumber evidence="2 11">2.7.1.148</ecNumber>
    </recommendedName>
    <alternativeName>
        <fullName evidence="9 11">4-(cytidine-5'-diphospho)-2-C-methyl-D-erythritol kinase</fullName>
    </alternativeName>
</protein>